<dbReference type="EMBL" id="DSPX01000083">
    <property type="protein sequence ID" value="HGG00689.1"/>
    <property type="molecule type" value="Genomic_DNA"/>
</dbReference>
<keyword evidence="6 10" id="KW-0418">Kinase</keyword>
<dbReference type="EC" id="2.7.1.12" evidence="3 10"/>
<dbReference type="CDD" id="cd02021">
    <property type="entry name" value="GntK"/>
    <property type="match status" value="1"/>
</dbReference>
<dbReference type="PRINTS" id="PR01100">
    <property type="entry name" value="SHIKIMTKNASE"/>
</dbReference>
<evidence type="ECO:0000256" key="4">
    <source>
        <dbReference type="ARBA" id="ARBA00022679"/>
    </source>
</evidence>
<dbReference type="PANTHER" id="PTHR43442">
    <property type="entry name" value="GLUCONOKINASE-RELATED"/>
    <property type="match status" value="1"/>
</dbReference>
<evidence type="ECO:0000256" key="1">
    <source>
        <dbReference type="ARBA" id="ARBA00004761"/>
    </source>
</evidence>
<evidence type="ECO:0000256" key="6">
    <source>
        <dbReference type="ARBA" id="ARBA00022777"/>
    </source>
</evidence>
<dbReference type="GO" id="GO:0019521">
    <property type="term" value="P:D-gluconate metabolic process"/>
    <property type="evidence" value="ECO:0007669"/>
    <property type="project" value="UniProtKB-KW"/>
</dbReference>
<organism evidence="11">
    <name type="scientific">Planktothricoides sp. SpSt-374</name>
    <dbReference type="NCBI Taxonomy" id="2282167"/>
    <lineage>
        <taxon>Bacteria</taxon>
        <taxon>Bacillati</taxon>
        <taxon>Cyanobacteriota</taxon>
        <taxon>Cyanophyceae</taxon>
        <taxon>Oscillatoriophycideae</taxon>
        <taxon>Oscillatoriales</taxon>
        <taxon>Oscillatoriaceae</taxon>
        <taxon>Planktothricoides</taxon>
    </lineage>
</organism>
<reference evidence="11" key="1">
    <citation type="journal article" date="2020" name="mSystems">
        <title>Genome- and Community-Level Interaction Insights into Carbon Utilization and Element Cycling Functions of Hydrothermarchaeota in Hydrothermal Sediment.</title>
        <authorList>
            <person name="Zhou Z."/>
            <person name="Liu Y."/>
            <person name="Xu W."/>
            <person name="Pan J."/>
            <person name="Luo Z.H."/>
            <person name="Li M."/>
        </authorList>
    </citation>
    <scope>NUCLEOTIDE SEQUENCE [LARGE SCALE GENOMIC DNA]</scope>
    <source>
        <strain evidence="11">SpSt-374</strain>
    </source>
</reference>
<keyword evidence="5 10" id="KW-0547">Nucleotide-binding</keyword>
<proteinExistence type="inferred from homology"/>
<comment type="caution">
    <text evidence="11">The sequence shown here is derived from an EMBL/GenBank/DDBJ whole genome shotgun (WGS) entry which is preliminary data.</text>
</comment>
<comment type="similarity">
    <text evidence="2 10">Belongs to the gluconokinase GntK/GntV family.</text>
</comment>
<evidence type="ECO:0000256" key="5">
    <source>
        <dbReference type="ARBA" id="ARBA00022741"/>
    </source>
</evidence>
<keyword evidence="4 10" id="KW-0808">Transferase</keyword>
<accession>A0A7C3ZV93</accession>
<dbReference type="InterPro" id="IPR027417">
    <property type="entry name" value="P-loop_NTPase"/>
</dbReference>
<comment type="pathway">
    <text evidence="1">Carbohydrate acid metabolism.</text>
</comment>
<sequence length="163" mass="18121">MVIIVMGVAGSGKTTVGEKLAAVLHWPFFDADVFHSPANIAKMSSGIPLTDEDRMPWLLAMGDAIKTCLAQHQKAVFACSALKAAYRNILHLSEPDVKLVYLQGDFDLLYRRLQARQNHFMKPEMLRSQLETLEEPPPQEAIYVNVGEPLEAIVHHITTTLGL</sequence>
<name>A0A7C3ZV93_9CYAN</name>
<evidence type="ECO:0000256" key="3">
    <source>
        <dbReference type="ARBA" id="ARBA00012054"/>
    </source>
</evidence>
<dbReference type="GO" id="GO:0005737">
    <property type="term" value="C:cytoplasm"/>
    <property type="evidence" value="ECO:0007669"/>
    <property type="project" value="TreeGrafter"/>
</dbReference>
<dbReference type="SUPFAM" id="SSF52540">
    <property type="entry name" value="P-loop containing nucleoside triphosphate hydrolases"/>
    <property type="match status" value="1"/>
</dbReference>
<dbReference type="GO" id="GO:0046316">
    <property type="term" value="F:gluconokinase activity"/>
    <property type="evidence" value="ECO:0007669"/>
    <property type="project" value="UniProtKB-EC"/>
</dbReference>
<dbReference type="GO" id="GO:0005524">
    <property type="term" value="F:ATP binding"/>
    <property type="evidence" value="ECO:0007669"/>
    <property type="project" value="UniProtKB-KW"/>
</dbReference>
<dbReference type="AlphaFoldDB" id="A0A7C3ZV93"/>
<dbReference type="FunFam" id="3.40.50.300:FF:000522">
    <property type="entry name" value="Gluconokinase"/>
    <property type="match status" value="1"/>
</dbReference>
<dbReference type="InterPro" id="IPR006001">
    <property type="entry name" value="Therm_gnt_kin"/>
</dbReference>
<evidence type="ECO:0000256" key="7">
    <source>
        <dbReference type="ARBA" id="ARBA00022840"/>
    </source>
</evidence>
<evidence type="ECO:0000256" key="8">
    <source>
        <dbReference type="ARBA" id="ARBA00023064"/>
    </source>
</evidence>
<dbReference type="PANTHER" id="PTHR43442:SF3">
    <property type="entry name" value="GLUCONOKINASE-RELATED"/>
    <property type="match status" value="1"/>
</dbReference>
<keyword evidence="7 10" id="KW-0067">ATP-binding</keyword>
<protein>
    <recommendedName>
        <fullName evidence="3 10">Gluconokinase</fullName>
        <ecNumber evidence="3 10">2.7.1.12</ecNumber>
    </recommendedName>
</protein>
<dbReference type="NCBIfam" id="TIGR01313">
    <property type="entry name" value="therm_gnt_kin"/>
    <property type="match status" value="1"/>
</dbReference>
<evidence type="ECO:0000256" key="9">
    <source>
        <dbReference type="ARBA" id="ARBA00048090"/>
    </source>
</evidence>
<gene>
    <name evidence="11" type="ORF">ENR15_08580</name>
</gene>
<evidence type="ECO:0000256" key="10">
    <source>
        <dbReference type="RuleBase" id="RU363066"/>
    </source>
</evidence>
<dbReference type="InterPro" id="IPR031322">
    <property type="entry name" value="Shikimate/glucono_kinase"/>
</dbReference>
<evidence type="ECO:0000313" key="11">
    <source>
        <dbReference type="EMBL" id="HGG00689.1"/>
    </source>
</evidence>
<dbReference type="Pfam" id="PF01202">
    <property type="entry name" value="SKI"/>
    <property type="match status" value="1"/>
</dbReference>
<comment type="catalytic activity">
    <reaction evidence="9 10">
        <text>D-gluconate + ATP = 6-phospho-D-gluconate + ADP + H(+)</text>
        <dbReference type="Rhea" id="RHEA:19433"/>
        <dbReference type="ChEBI" id="CHEBI:15378"/>
        <dbReference type="ChEBI" id="CHEBI:18391"/>
        <dbReference type="ChEBI" id="CHEBI:30616"/>
        <dbReference type="ChEBI" id="CHEBI:58759"/>
        <dbReference type="ChEBI" id="CHEBI:456216"/>
        <dbReference type="EC" id="2.7.1.12"/>
    </reaction>
</comment>
<evidence type="ECO:0000256" key="2">
    <source>
        <dbReference type="ARBA" id="ARBA00008420"/>
    </source>
</evidence>
<dbReference type="Gene3D" id="3.40.50.300">
    <property type="entry name" value="P-loop containing nucleotide triphosphate hydrolases"/>
    <property type="match status" value="1"/>
</dbReference>
<keyword evidence="8" id="KW-0311">Gluconate utilization</keyword>